<keyword evidence="3" id="KW-1185">Reference proteome</keyword>
<dbReference type="Proteomes" id="UP000198923">
    <property type="component" value="Unassembled WGS sequence"/>
</dbReference>
<dbReference type="OrthoDB" id="9806380at2"/>
<feature type="domain" description="DUF1330" evidence="1">
    <location>
        <begin position="6"/>
        <end position="98"/>
    </location>
</feature>
<sequence>MTAPRAYVIAYLKDVEVGPEIVEYIERIEATMVPYGGRYLVHGGQLIGYEGTWDSDIVMLEFPDLASAQEWYKSPDYQAILPLRTEHATSMVALVEGVPDGHRAIHKIRQLFPHQAAPAS</sequence>
<dbReference type="PANTHER" id="PTHR41521:SF4">
    <property type="entry name" value="BLR0684 PROTEIN"/>
    <property type="match status" value="1"/>
</dbReference>
<organism evidence="2 3">
    <name type="scientific">Sinosporangium album</name>
    <dbReference type="NCBI Taxonomy" id="504805"/>
    <lineage>
        <taxon>Bacteria</taxon>
        <taxon>Bacillati</taxon>
        <taxon>Actinomycetota</taxon>
        <taxon>Actinomycetes</taxon>
        <taxon>Streptosporangiales</taxon>
        <taxon>Streptosporangiaceae</taxon>
        <taxon>Sinosporangium</taxon>
    </lineage>
</organism>
<evidence type="ECO:0000259" key="1">
    <source>
        <dbReference type="Pfam" id="PF07045"/>
    </source>
</evidence>
<dbReference type="STRING" id="504805.SAMN05421505_101121"/>
<protein>
    <submittedName>
        <fullName evidence="2">Uncharacterized conserved protein, DUF1330 family</fullName>
    </submittedName>
</protein>
<dbReference type="InterPro" id="IPR010753">
    <property type="entry name" value="DUF1330"/>
</dbReference>
<dbReference type="Gene3D" id="3.30.70.100">
    <property type="match status" value="1"/>
</dbReference>
<dbReference type="EMBL" id="FNCN01000001">
    <property type="protein sequence ID" value="SDG01895.1"/>
    <property type="molecule type" value="Genomic_DNA"/>
</dbReference>
<proteinExistence type="predicted"/>
<dbReference type="SUPFAM" id="SSF54909">
    <property type="entry name" value="Dimeric alpha+beta barrel"/>
    <property type="match status" value="1"/>
</dbReference>
<reference evidence="2 3" key="1">
    <citation type="submission" date="2016-10" db="EMBL/GenBank/DDBJ databases">
        <authorList>
            <person name="de Groot N.N."/>
        </authorList>
    </citation>
    <scope>NUCLEOTIDE SEQUENCE [LARGE SCALE GENOMIC DNA]</scope>
    <source>
        <strain evidence="2 3">CPCC 201354</strain>
    </source>
</reference>
<name>A0A1G7QTQ9_9ACTN</name>
<dbReference type="AlphaFoldDB" id="A0A1G7QTQ9"/>
<gene>
    <name evidence="2" type="ORF">SAMN05421505_101121</name>
</gene>
<dbReference type="PANTHER" id="PTHR41521">
    <property type="match status" value="1"/>
</dbReference>
<dbReference type="Pfam" id="PF07045">
    <property type="entry name" value="DUF1330"/>
    <property type="match status" value="1"/>
</dbReference>
<dbReference type="InterPro" id="IPR011008">
    <property type="entry name" value="Dimeric_a/b-barrel"/>
</dbReference>
<dbReference type="RefSeq" id="WP_093167114.1">
    <property type="nucleotide sequence ID" value="NZ_FNCN01000001.1"/>
</dbReference>
<evidence type="ECO:0000313" key="3">
    <source>
        <dbReference type="Proteomes" id="UP000198923"/>
    </source>
</evidence>
<evidence type="ECO:0000313" key="2">
    <source>
        <dbReference type="EMBL" id="SDG01895.1"/>
    </source>
</evidence>
<accession>A0A1G7QTQ9</accession>